<dbReference type="Pfam" id="PF00248">
    <property type="entry name" value="Aldo_ket_red"/>
    <property type="match status" value="1"/>
</dbReference>
<keyword evidence="2" id="KW-0521">NADP</keyword>
<evidence type="ECO:0000256" key="3">
    <source>
        <dbReference type="ARBA" id="ARBA00023002"/>
    </source>
</evidence>
<dbReference type="InterPro" id="IPR036812">
    <property type="entry name" value="NAD(P)_OxRdtase_dom_sf"/>
</dbReference>
<evidence type="ECO:0000313" key="8">
    <source>
        <dbReference type="EMBL" id="KIC67224.1"/>
    </source>
</evidence>
<dbReference type="PROSITE" id="PS00798">
    <property type="entry name" value="ALDOKETO_REDUCTASE_1"/>
    <property type="match status" value="1"/>
</dbReference>
<dbReference type="Gene3D" id="3.20.20.100">
    <property type="entry name" value="NADP-dependent oxidoreductase domain"/>
    <property type="match status" value="1"/>
</dbReference>
<evidence type="ECO:0000256" key="6">
    <source>
        <dbReference type="PIRSR" id="PIRSR000097-3"/>
    </source>
</evidence>
<proteinExistence type="inferred from homology"/>
<dbReference type="PROSITE" id="PS00063">
    <property type="entry name" value="ALDOKETO_REDUCTASE_3"/>
    <property type="match status" value="1"/>
</dbReference>
<dbReference type="OrthoDB" id="9804790at2"/>
<dbReference type="EMBL" id="JWTB01000016">
    <property type="protein sequence ID" value="KIC67224.1"/>
    <property type="molecule type" value="Genomic_DNA"/>
</dbReference>
<dbReference type="FunFam" id="3.20.20.100:FF:000002">
    <property type="entry name" value="2,5-diketo-D-gluconic acid reductase A"/>
    <property type="match status" value="1"/>
</dbReference>
<dbReference type="PIRSF" id="PIRSF000097">
    <property type="entry name" value="AKR"/>
    <property type="match status" value="1"/>
</dbReference>
<dbReference type="RefSeq" id="WP_043451974.1">
    <property type="nucleotide sequence ID" value="NZ_JWTB01000016.1"/>
</dbReference>
<keyword evidence="3" id="KW-0560">Oxidoreductase</keyword>
<dbReference type="InterPro" id="IPR023210">
    <property type="entry name" value="NADP_OxRdtase_dom"/>
</dbReference>
<dbReference type="SUPFAM" id="SSF51430">
    <property type="entry name" value="NAD(P)-linked oxidoreductase"/>
    <property type="match status" value="1"/>
</dbReference>
<feature type="active site" description="Proton donor" evidence="4">
    <location>
        <position position="51"/>
    </location>
</feature>
<dbReference type="PRINTS" id="PR00069">
    <property type="entry name" value="ALDKETRDTASE"/>
</dbReference>
<evidence type="ECO:0000256" key="2">
    <source>
        <dbReference type="ARBA" id="ARBA00022857"/>
    </source>
</evidence>
<evidence type="ECO:0000259" key="7">
    <source>
        <dbReference type="Pfam" id="PF00248"/>
    </source>
</evidence>
<comment type="caution">
    <text evidence="8">The sequence shown here is derived from an EMBL/GenBank/DDBJ whole genome shotgun (WGS) entry which is preliminary data.</text>
</comment>
<dbReference type="PROSITE" id="PS00062">
    <property type="entry name" value="ALDOKETO_REDUCTASE_2"/>
    <property type="match status" value="1"/>
</dbReference>
<comment type="similarity">
    <text evidence="1">Belongs to the aldo/keto reductase family.</text>
</comment>
<evidence type="ECO:0000256" key="1">
    <source>
        <dbReference type="ARBA" id="ARBA00007905"/>
    </source>
</evidence>
<evidence type="ECO:0000313" key="9">
    <source>
        <dbReference type="Proteomes" id="UP000031196"/>
    </source>
</evidence>
<dbReference type="Proteomes" id="UP000031196">
    <property type="component" value="Unassembled WGS sequence"/>
</dbReference>
<feature type="site" description="Lowers pKa of active site Tyr" evidence="6">
    <location>
        <position position="76"/>
    </location>
</feature>
<dbReference type="GO" id="GO:0016616">
    <property type="term" value="F:oxidoreductase activity, acting on the CH-OH group of donors, NAD or NADP as acceptor"/>
    <property type="evidence" value="ECO:0007669"/>
    <property type="project" value="UniProtKB-ARBA"/>
</dbReference>
<name>A0A0B4D157_PSEPS</name>
<dbReference type="InterPro" id="IPR020471">
    <property type="entry name" value="AKR"/>
</dbReference>
<feature type="binding site" evidence="5">
    <location>
        <position position="109"/>
    </location>
    <ligand>
        <name>substrate</name>
    </ligand>
</feature>
<dbReference type="PANTHER" id="PTHR43827:SF3">
    <property type="entry name" value="NADP-DEPENDENT OXIDOREDUCTASE DOMAIN-CONTAINING PROTEIN"/>
    <property type="match status" value="1"/>
</dbReference>
<feature type="domain" description="NADP-dependent oxidoreductase" evidence="7">
    <location>
        <begin position="18"/>
        <end position="260"/>
    </location>
</feature>
<dbReference type="InterPro" id="IPR018170">
    <property type="entry name" value="Aldo/ket_reductase_CS"/>
</dbReference>
<dbReference type="PANTHER" id="PTHR43827">
    <property type="entry name" value="2,5-DIKETO-D-GLUCONIC ACID REDUCTASE"/>
    <property type="match status" value="1"/>
</dbReference>
<evidence type="ECO:0000256" key="5">
    <source>
        <dbReference type="PIRSR" id="PIRSR000097-2"/>
    </source>
</evidence>
<reference evidence="8 9" key="1">
    <citation type="submission" date="2014-12" db="EMBL/GenBank/DDBJ databases">
        <title>Genome sequencing of Arthrobacter phenanthrenivorans SWC37.</title>
        <authorList>
            <person name="Tan P.W."/>
            <person name="Chan K.-G."/>
        </authorList>
    </citation>
    <scope>NUCLEOTIDE SEQUENCE [LARGE SCALE GENOMIC DNA]</scope>
    <source>
        <strain evidence="8 9">SWC37</strain>
    </source>
</reference>
<protein>
    <submittedName>
        <fullName evidence="8">Oxidoreductase</fullName>
    </submittedName>
</protein>
<evidence type="ECO:0000256" key="4">
    <source>
        <dbReference type="PIRSR" id="PIRSR000097-1"/>
    </source>
</evidence>
<organism evidence="8 9">
    <name type="scientific">Pseudarthrobacter phenanthrenivorans</name>
    <name type="common">Arthrobacter phenanthrenivorans</name>
    <dbReference type="NCBI Taxonomy" id="361575"/>
    <lineage>
        <taxon>Bacteria</taxon>
        <taxon>Bacillati</taxon>
        <taxon>Actinomycetota</taxon>
        <taxon>Actinomycetes</taxon>
        <taxon>Micrococcales</taxon>
        <taxon>Micrococcaceae</taxon>
        <taxon>Pseudarthrobacter</taxon>
    </lineage>
</organism>
<gene>
    <name evidence="8" type="ORF">RM50_08810</name>
</gene>
<dbReference type="AlphaFoldDB" id="A0A0B4D157"/>
<sequence>MTRAALIELNDGNRIPQLGLGTWPLDDEQVATAVVQAVEAGYRHIDTAVKYGNERGVGNGIRASGVDRGELFITTKLDGEFQGHDRAVAGLEGSLERLGLDYVDLLLIHWPLPGRDQYVSTWQTFERLQAEGKVRSIGVSNFKPAHLERLMAETDVVPAVNQIQLSPAITRLAEREFHARHGIVTESYSPLGGSGAGLLGAPILAQLAEKHGKTPGQLVLRWHIQNGLVTIPKTASPERMAENMDVFDFALDPQDLAELSVLDEGPGAGNDSDRTGH</sequence>
<accession>A0A0B4D157</accession>